<dbReference type="PANTHER" id="PTHR34415">
    <property type="entry name" value="INTEGRASE CATALYTIC DOMAIN-CONTAINING PROTEIN"/>
    <property type="match status" value="1"/>
</dbReference>
<feature type="coiled-coil region" evidence="1">
    <location>
        <begin position="260"/>
        <end position="292"/>
    </location>
</feature>
<feature type="chain" id="PRO_5035716961" evidence="2">
    <location>
        <begin position="19"/>
        <end position="398"/>
    </location>
</feature>
<gene>
    <name evidence="3" type="ORF">PAPOLLO_LOCUS19359</name>
</gene>
<dbReference type="Proteomes" id="UP000691718">
    <property type="component" value="Unassembled WGS sequence"/>
</dbReference>
<dbReference type="PANTHER" id="PTHR34415:SF1">
    <property type="entry name" value="INTEGRASE CATALYTIC DOMAIN-CONTAINING PROTEIN"/>
    <property type="match status" value="1"/>
</dbReference>
<reference evidence="3" key="1">
    <citation type="submission" date="2021-04" db="EMBL/GenBank/DDBJ databases">
        <authorList>
            <person name="Tunstrom K."/>
        </authorList>
    </citation>
    <scope>NUCLEOTIDE SEQUENCE</scope>
</reference>
<feature type="signal peptide" evidence="2">
    <location>
        <begin position="1"/>
        <end position="18"/>
    </location>
</feature>
<dbReference type="OrthoDB" id="6284373at2759"/>
<protein>
    <submittedName>
        <fullName evidence="3">(apollo) hypothetical protein</fullName>
    </submittedName>
</protein>
<evidence type="ECO:0000256" key="2">
    <source>
        <dbReference type="SAM" id="SignalP"/>
    </source>
</evidence>
<name>A0A8S3XP11_PARAO</name>
<keyword evidence="4" id="KW-1185">Reference proteome</keyword>
<comment type="caution">
    <text evidence="3">The sequence shown here is derived from an EMBL/GenBank/DDBJ whole genome shotgun (WGS) entry which is preliminary data.</text>
</comment>
<dbReference type="AlphaFoldDB" id="A0A8S3XP11"/>
<accession>A0A8S3XP11</accession>
<sequence length="398" mass="45959">MGPNYIFALFLRLLQVSGLLEFSNDAVLKEEHQENVRLHEDETEVAAKTVALVESANNIDYGDSNDSTSILVLAQNNGTEDRFLSFETGLENNVENYTLNSETGLLEPPPLQTGREEQPNDDVVNYVLNPETGLLEPDQLQTGREVLHHLINPVTGVLEEVKDVQENESANDLKIGKKRKRNPTKWEKNKKIKNNLKNNEMRPIPNCRCKYSNLTIALLHRKFLTDYPENPITYETFREEFNTDYCDSFRQPRKDICHTCEKLKVNIDAAEANNNEEEKTRLQKEKELHLRKAEVFLERLTNAEKEKDAMKLALCIDFQKTLPLPVTNVGDEYYLRQLWMHNFGIHNLTDNTPTMYLYTENYALKGPNKVISALSDFIATNKKPPQTKLEIYSDNCYW</sequence>
<evidence type="ECO:0000313" key="3">
    <source>
        <dbReference type="EMBL" id="CAG5029919.1"/>
    </source>
</evidence>
<proteinExistence type="predicted"/>
<keyword evidence="2" id="KW-0732">Signal</keyword>
<evidence type="ECO:0000256" key="1">
    <source>
        <dbReference type="SAM" id="Coils"/>
    </source>
</evidence>
<organism evidence="3 4">
    <name type="scientific">Parnassius apollo</name>
    <name type="common">Apollo butterfly</name>
    <name type="synonym">Papilio apollo</name>
    <dbReference type="NCBI Taxonomy" id="110799"/>
    <lineage>
        <taxon>Eukaryota</taxon>
        <taxon>Metazoa</taxon>
        <taxon>Ecdysozoa</taxon>
        <taxon>Arthropoda</taxon>
        <taxon>Hexapoda</taxon>
        <taxon>Insecta</taxon>
        <taxon>Pterygota</taxon>
        <taxon>Neoptera</taxon>
        <taxon>Endopterygota</taxon>
        <taxon>Lepidoptera</taxon>
        <taxon>Glossata</taxon>
        <taxon>Ditrysia</taxon>
        <taxon>Papilionoidea</taxon>
        <taxon>Papilionidae</taxon>
        <taxon>Parnassiinae</taxon>
        <taxon>Parnassini</taxon>
        <taxon>Parnassius</taxon>
        <taxon>Parnassius</taxon>
    </lineage>
</organism>
<keyword evidence="1" id="KW-0175">Coiled coil</keyword>
<dbReference type="EMBL" id="CAJQZP010001207">
    <property type="protein sequence ID" value="CAG5029919.1"/>
    <property type="molecule type" value="Genomic_DNA"/>
</dbReference>
<evidence type="ECO:0000313" key="4">
    <source>
        <dbReference type="Proteomes" id="UP000691718"/>
    </source>
</evidence>